<organism evidence="1 2">
    <name type="scientific">Byssothecium circinans</name>
    <dbReference type="NCBI Taxonomy" id="147558"/>
    <lineage>
        <taxon>Eukaryota</taxon>
        <taxon>Fungi</taxon>
        <taxon>Dikarya</taxon>
        <taxon>Ascomycota</taxon>
        <taxon>Pezizomycotina</taxon>
        <taxon>Dothideomycetes</taxon>
        <taxon>Pleosporomycetidae</taxon>
        <taxon>Pleosporales</taxon>
        <taxon>Massarineae</taxon>
        <taxon>Massarinaceae</taxon>
        <taxon>Byssothecium</taxon>
    </lineage>
</organism>
<accession>A0A6A5TYV8</accession>
<dbReference type="EMBL" id="ML976989">
    <property type="protein sequence ID" value="KAF1957628.1"/>
    <property type="molecule type" value="Genomic_DNA"/>
</dbReference>
<dbReference type="SUPFAM" id="SSF53474">
    <property type="entry name" value="alpha/beta-Hydrolases"/>
    <property type="match status" value="1"/>
</dbReference>
<keyword evidence="2" id="KW-1185">Reference proteome</keyword>
<keyword evidence="1" id="KW-0378">Hydrolase</keyword>
<evidence type="ECO:0000313" key="1">
    <source>
        <dbReference type="EMBL" id="KAF1957628.1"/>
    </source>
</evidence>
<proteinExistence type="predicted"/>
<dbReference type="GO" id="GO:0016787">
    <property type="term" value="F:hydrolase activity"/>
    <property type="evidence" value="ECO:0007669"/>
    <property type="project" value="UniProtKB-KW"/>
</dbReference>
<sequence length="421" mass="47097">MADSSFGFNVTEHIIPCQHIRGYRHATHDATAVLRLAVKEYTPKAKNEIKEGAVTVIAAHANGIVKEAYEPIWEELRLRMDGMLRAIWFADTSHQGASGVLNEALQGDDPNYFDHSRDLLGMVNHFRDRMQPPLVGVAHSAGCAQLTHLSFTHPRLFTGLLFIEPVMWSTHPPGPNASRLTSLRRDLWPSREAARADFLKSPFYSTWDPRTLDRYLAHGLRETPTPIYPNATPGSVTLTTTKHQEAWLFLRSTFRPLPPDGKPDEVERYITADFNDDQASYLFHRGEPGIAISLLPHLQPHVLWVYGEKSYVNTPASREKNVLLTGTQNRASGGVDAGAVKMRIVRKGGHLFPLQMVGETAEVIAPFLKEMAERARREEAFWRGYDSGKSERGGSVLSGKWVEEAGKKGYAKRPRGEGSKL</sequence>
<evidence type="ECO:0000313" key="2">
    <source>
        <dbReference type="Proteomes" id="UP000800035"/>
    </source>
</evidence>
<name>A0A6A5TYV8_9PLEO</name>
<dbReference type="Proteomes" id="UP000800035">
    <property type="component" value="Unassembled WGS sequence"/>
</dbReference>
<dbReference type="AlphaFoldDB" id="A0A6A5TYV8"/>
<protein>
    <submittedName>
        <fullName evidence="1">Alpha/beta-hydrolase</fullName>
    </submittedName>
</protein>
<gene>
    <name evidence="1" type="ORF">CC80DRAFT_471043</name>
</gene>
<dbReference type="Gene3D" id="3.40.50.1820">
    <property type="entry name" value="alpha/beta hydrolase"/>
    <property type="match status" value="1"/>
</dbReference>
<reference evidence="1" key="1">
    <citation type="journal article" date="2020" name="Stud. Mycol.">
        <title>101 Dothideomycetes genomes: a test case for predicting lifestyles and emergence of pathogens.</title>
        <authorList>
            <person name="Haridas S."/>
            <person name="Albert R."/>
            <person name="Binder M."/>
            <person name="Bloem J."/>
            <person name="Labutti K."/>
            <person name="Salamov A."/>
            <person name="Andreopoulos B."/>
            <person name="Baker S."/>
            <person name="Barry K."/>
            <person name="Bills G."/>
            <person name="Bluhm B."/>
            <person name="Cannon C."/>
            <person name="Castanera R."/>
            <person name="Culley D."/>
            <person name="Daum C."/>
            <person name="Ezra D."/>
            <person name="Gonzalez J."/>
            <person name="Henrissat B."/>
            <person name="Kuo A."/>
            <person name="Liang C."/>
            <person name="Lipzen A."/>
            <person name="Lutzoni F."/>
            <person name="Magnuson J."/>
            <person name="Mondo S."/>
            <person name="Nolan M."/>
            <person name="Ohm R."/>
            <person name="Pangilinan J."/>
            <person name="Park H.-J."/>
            <person name="Ramirez L."/>
            <person name="Alfaro M."/>
            <person name="Sun H."/>
            <person name="Tritt A."/>
            <person name="Yoshinaga Y."/>
            <person name="Zwiers L.-H."/>
            <person name="Turgeon B."/>
            <person name="Goodwin S."/>
            <person name="Spatafora J."/>
            <person name="Crous P."/>
            <person name="Grigoriev I."/>
        </authorList>
    </citation>
    <scope>NUCLEOTIDE SEQUENCE</scope>
    <source>
        <strain evidence="1">CBS 675.92</strain>
    </source>
</reference>
<dbReference type="OrthoDB" id="94039at2759"/>
<dbReference type="InterPro" id="IPR029058">
    <property type="entry name" value="AB_hydrolase_fold"/>
</dbReference>